<keyword evidence="1" id="KW-0472">Membrane</keyword>
<organism evidence="2 3">
    <name type="scientific">Dokdonia sinensis</name>
    <dbReference type="NCBI Taxonomy" id="2479847"/>
    <lineage>
        <taxon>Bacteria</taxon>
        <taxon>Pseudomonadati</taxon>
        <taxon>Bacteroidota</taxon>
        <taxon>Flavobacteriia</taxon>
        <taxon>Flavobacteriales</taxon>
        <taxon>Flavobacteriaceae</taxon>
        <taxon>Dokdonia</taxon>
    </lineage>
</organism>
<feature type="transmembrane region" description="Helical" evidence="1">
    <location>
        <begin position="42"/>
        <end position="59"/>
    </location>
</feature>
<keyword evidence="1" id="KW-0812">Transmembrane</keyword>
<dbReference type="Proteomes" id="UP000281985">
    <property type="component" value="Unassembled WGS sequence"/>
</dbReference>
<protein>
    <submittedName>
        <fullName evidence="2">Uncharacterized protein</fullName>
    </submittedName>
</protein>
<name>A0A3M0G7L0_9FLAO</name>
<reference evidence="2 3" key="1">
    <citation type="submission" date="2018-10" db="EMBL/GenBank/DDBJ databases">
        <title>Dokdonia luteus sp. nov., isolated from sea water.</title>
        <authorList>
            <person name="Zhou L.Y."/>
            <person name="Du Z.J."/>
        </authorList>
    </citation>
    <scope>NUCLEOTIDE SEQUENCE [LARGE SCALE GENOMIC DNA]</scope>
    <source>
        <strain evidence="2 3">SH27</strain>
    </source>
</reference>
<gene>
    <name evidence="2" type="ORF">EAX61_05835</name>
</gene>
<evidence type="ECO:0000256" key="1">
    <source>
        <dbReference type="SAM" id="Phobius"/>
    </source>
</evidence>
<dbReference type="EMBL" id="REFV01000004">
    <property type="protein sequence ID" value="RMB61001.1"/>
    <property type="molecule type" value="Genomic_DNA"/>
</dbReference>
<keyword evidence="1" id="KW-1133">Transmembrane helix</keyword>
<accession>A0A3M0G7L0</accession>
<comment type="caution">
    <text evidence="2">The sequence shown here is derived from an EMBL/GenBank/DDBJ whole genome shotgun (WGS) entry which is preliminary data.</text>
</comment>
<proteinExistence type="predicted"/>
<sequence length="69" mass="8095">MAINYKLCYHDINLYLISSKFSEVVLVKSRVTLVQKQNAQRIFLLIFIARLNFTMALTFKIKSLENPSR</sequence>
<evidence type="ECO:0000313" key="2">
    <source>
        <dbReference type="EMBL" id="RMB61001.1"/>
    </source>
</evidence>
<evidence type="ECO:0000313" key="3">
    <source>
        <dbReference type="Proteomes" id="UP000281985"/>
    </source>
</evidence>
<keyword evidence="3" id="KW-1185">Reference proteome</keyword>
<dbReference type="AlphaFoldDB" id="A0A3M0G7L0"/>